<evidence type="ECO:0000313" key="17">
    <source>
        <dbReference type="Proteomes" id="UP000277580"/>
    </source>
</evidence>
<protein>
    <recommendedName>
        <fullName evidence="14">sn-1-specific diacylglycerol lipase</fullName>
        <ecNumber evidence="14">3.1.1.116</ecNumber>
    </recommendedName>
</protein>
<keyword evidence="5" id="KW-0812">Transmembrane</keyword>
<dbReference type="PANTHER" id="PTHR45792">
    <property type="entry name" value="DIACYLGLYCEROL LIPASE HOMOLOG-RELATED"/>
    <property type="match status" value="1"/>
</dbReference>
<gene>
    <name evidence="16" type="ORF">P167DRAFT_579966</name>
</gene>
<keyword evidence="10" id="KW-1133">Transmembrane helix</keyword>
<evidence type="ECO:0000256" key="2">
    <source>
        <dbReference type="ARBA" id="ARBA00004651"/>
    </source>
</evidence>
<evidence type="ECO:0000256" key="14">
    <source>
        <dbReference type="ARBA" id="ARBA00026104"/>
    </source>
</evidence>
<evidence type="ECO:0000256" key="5">
    <source>
        <dbReference type="ARBA" id="ARBA00022692"/>
    </source>
</evidence>
<keyword evidence="17" id="KW-1185">Reference proteome</keyword>
<feature type="domain" description="Fungal lipase-type" evidence="15">
    <location>
        <begin position="177"/>
        <end position="318"/>
    </location>
</feature>
<dbReference type="PANTHER" id="PTHR45792:SF7">
    <property type="entry name" value="PUTATIVE (AFU_ORTHOLOGUE AFUA_6G02710)-RELATED"/>
    <property type="match status" value="1"/>
</dbReference>
<dbReference type="GO" id="GO:0019369">
    <property type="term" value="P:arachidonate metabolic process"/>
    <property type="evidence" value="ECO:0007669"/>
    <property type="project" value="TreeGrafter"/>
</dbReference>
<name>A0A3N4KEN6_9PEZI</name>
<evidence type="ECO:0000256" key="3">
    <source>
        <dbReference type="ARBA" id="ARBA00022475"/>
    </source>
</evidence>
<keyword evidence="8" id="KW-0106">Calcium</keyword>
<keyword evidence="7 16" id="KW-0378">Hydrolase</keyword>
<keyword evidence="4" id="KW-0597">Phosphoprotein</keyword>
<keyword evidence="12" id="KW-0472">Membrane</keyword>
<dbReference type="Gene3D" id="3.40.50.1820">
    <property type="entry name" value="alpha/beta hydrolase"/>
    <property type="match status" value="1"/>
</dbReference>
<dbReference type="GO" id="GO:0005886">
    <property type="term" value="C:plasma membrane"/>
    <property type="evidence" value="ECO:0007669"/>
    <property type="project" value="UniProtKB-SubCell"/>
</dbReference>
<dbReference type="InterPro" id="IPR002921">
    <property type="entry name" value="Fungal_lipase-type"/>
</dbReference>
<reference evidence="16 17" key="1">
    <citation type="journal article" date="2018" name="Nat. Ecol. Evol.">
        <title>Pezizomycetes genomes reveal the molecular basis of ectomycorrhizal truffle lifestyle.</title>
        <authorList>
            <person name="Murat C."/>
            <person name="Payen T."/>
            <person name="Noel B."/>
            <person name="Kuo A."/>
            <person name="Morin E."/>
            <person name="Chen J."/>
            <person name="Kohler A."/>
            <person name="Krizsan K."/>
            <person name="Balestrini R."/>
            <person name="Da Silva C."/>
            <person name="Montanini B."/>
            <person name="Hainaut M."/>
            <person name="Levati E."/>
            <person name="Barry K.W."/>
            <person name="Belfiori B."/>
            <person name="Cichocki N."/>
            <person name="Clum A."/>
            <person name="Dockter R.B."/>
            <person name="Fauchery L."/>
            <person name="Guy J."/>
            <person name="Iotti M."/>
            <person name="Le Tacon F."/>
            <person name="Lindquist E.A."/>
            <person name="Lipzen A."/>
            <person name="Malagnac F."/>
            <person name="Mello A."/>
            <person name="Molinier V."/>
            <person name="Miyauchi S."/>
            <person name="Poulain J."/>
            <person name="Riccioni C."/>
            <person name="Rubini A."/>
            <person name="Sitrit Y."/>
            <person name="Splivallo R."/>
            <person name="Traeger S."/>
            <person name="Wang M."/>
            <person name="Zifcakova L."/>
            <person name="Wipf D."/>
            <person name="Zambonelli A."/>
            <person name="Paolocci F."/>
            <person name="Nowrousian M."/>
            <person name="Ottonello S."/>
            <person name="Baldrian P."/>
            <person name="Spatafora J.W."/>
            <person name="Henrissat B."/>
            <person name="Nagy L.G."/>
            <person name="Aury J.M."/>
            <person name="Wincker P."/>
            <person name="Grigoriev I.V."/>
            <person name="Bonfante P."/>
            <person name="Martin F.M."/>
        </authorList>
    </citation>
    <scope>NUCLEOTIDE SEQUENCE [LARGE SCALE GENOMIC DNA]</scope>
    <source>
        <strain evidence="16 17">CCBAS932</strain>
    </source>
</reference>
<dbReference type="AlphaFoldDB" id="A0A3N4KEN6"/>
<comment type="subcellular location">
    <subcellularLocation>
        <location evidence="2">Cell membrane</location>
        <topology evidence="2">Multi-pass membrane protein</topology>
    </subcellularLocation>
</comment>
<comment type="catalytic activity">
    <reaction evidence="13">
        <text>a 1,2-diacyl-sn-glycerol + H2O = a 2-acylglycerol + a fatty acid + H(+)</text>
        <dbReference type="Rhea" id="RHEA:33275"/>
        <dbReference type="ChEBI" id="CHEBI:15377"/>
        <dbReference type="ChEBI" id="CHEBI:15378"/>
        <dbReference type="ChEBI" id="CHEBI:17389"/>
        <dbReference type="ChEBI" id="CHEBI:17815"/>
        <dbReference type="ChEBI" id="CHEBI:28868"/>
        <dbReference type="EC" id="3.1.1.116"/>
    </reaction>
    <physiologicalReaction direction="left-to-right" evidence="13">
        <dbReference type="Rhea" id="RHEA:33276"/>
    </physiologicalReaction>
</comment>
<organism evidence="16 17">
    <name type="scientific">Morchella conica CCBAS932</name>
    <dbReference type="NCBI Taxonomy" id="1392247"/>
    <lineage>
        <taxon>Eukaryota</taxon>
        <taxon>Fungi</taxon>
        <taxon>Dikarya</taxon>
        <taxon>Ascomycota</taxon>
        <taxon>Pezizomycotina</taxon>
        <taxon>Pezizomycetes</taxon>
        <taxon>Pezizales</taxon>
        <taxon>Morchellaceae</taxon>
        <taxon>Morchella</taxon>
    </lineage>
</organism>
<evidence type="ECO:0000256" key="13">
    <source>
        <dbReference type="ARBA" id="ARBA00024531"/>
    </source>
</evidence>
<evidence type="ECO:0000256" key="4">
    <source>
        <dbReference type="ARBA" id="ARBA00022553"/>
    </source>
</evidence>
<comment type="cofactor">
    <cofactor evidence="1">
        <name>Ca(2+)</name>
        <dbReference type="ChEBI" id="CHEBI:29108"/>
    </cofactor>
</comment>
<dbReference type="InParanoid" id="A0A3N4KEN6"/>
<evidence type="ECO:0000313" key="16">
    <source>
        <dbReference type="EMBL" id="RPB06841.1"/>
    </source>
</evidence>
<keyword evidence="6" id="KW-0479">Metal-binding</keyword>
<dbReference type="SUPFAM" id="SSF53474">
    <property type="entry name" value="alpha/beta-Hydrolases"/>
    <property type="match status" value="1"/>
</dbReference>
<dbReference type="OrthoDB" id="426718at2759"/>
<proteinExistence type="predicted"/>
<dbReference type="GO" id="GO:0016298">
    <property type="term" value="F:lipase activity"/>
    <property type="evidence" value="ECO:0007669"/>
    <property type="project" value="TreeGrafter"/>
</dbReference>
<dbReference type="CDD" id="cd00519">
    <property type="entry name" value="Lipase_3"/>
    <property type="match status" value="1"/>
</dbReference>
<dbReference type="GO" id="GO:0046340">
    <property type="term" value="P:diacylglycerol catabolic process"/>
    <property type="evidence" value="ECO:0007669"/>
    <property type="project" value="TreeGrafter"/>
</dbReference>
<dbReference type="EMBL" id="ML119214">
    <property type="protein sequence ID" value="RPB06841.1"/>
    <property type="molecule type" value="Genomic_DNA"/>
</dbReference>
<evidence type="ECO:0000256" key="12">
    <source>
        <dbReference type="ARBA" id="ARBA00023136"/>
    </source>
</evidence>
<evidence type="ECO:0000256" key="7">
    <source>
        <dbReference type="ARBA" id="ARBA00022801"/>
    </source>
</evidence>
<dbReference type="Proteomes" id="UP000277580">
    <property type="component" value="Unassembled WGS sequence"/>
</dbReference>
<evidence type="ECO:0000256" key="10">
    <source>
        <dbReference type="ARBA" id="ARBA00022989"/>
    </source>
</evidence>
<evidence type="ECO:0000256" key="11">
    <source>
        <dbReference type="ARBA" id="ARBA00023098"/>
    </source>
</evidence>
<keyword evidence="3" id="KW-1003">Cell membrane</keyword>
<evidence type="ECO:0000256" key="8">
    <source>
        <dbReference type="ARBA" id="ARBA00022837"/>
    </source>
</evidence>
<dbReference type="InterPro" id="IPR029058">
    <property type="entry name" value="AB_hydrolase_fold"/>
</dbReference>
<dbReference type="EC" id="3.1.1.116" evidence="14"/>
<accession>A0A3N4KEN6</accession>
<evidence type="ECO:0000259" key="15">
    <source>
        <dbReference type="Pfam" id="PF01764"/>
    </source>
</evidence>
<dbReference type="InterPro" id="IPR052214">
    <property type="entry name" value="DAG_Lipase-Related"/>
</dbReference>
<evidence type="ECO:0000256" key="6">
    <source>
        <dbReference type="ARBA" id="ARBA00022723"/>
    </source>
</evidence>
<dbReference type="GO" id="GO:0046872">
    <property type="term" value="F:metal ion binding"/>
    <property type="evidence" value="ECO:0007669"/>
    <property type="project" value="UniProtKB-KW"/>
</dbReference>
<sequence length="428" mass="47036">MFPITRGATRQVVSLSYGGAAVTKGAVDTVVNDPLAQEIAAQTLAQFLPPHIGDSILEIANIVYQEFSGELMFVDVNIALSVIAIMQGLSKKPVYDTRKFSRVEDSPIAKRFAHYMKYADAAYGTINPLKTDEEFIADYTGIPRYKVQPYVNKNAVRGKAMLEHFMAVDDREKSVIVALKGTGTLEAALKDVRFLYTEIDLWGQSFQVHGGMWEAAQGLVQFPLLISQVTEALVANPEYGLVVLGHSLGGGVAGLVAPLLAEPGPDGSFLTNGKTVPGRKIECYGLEPAASLDEQLRQKTKTMTYSLVNKNDIVPALSYGVLQDFKAFALYLKHNTLYLGSIIDGLSMNRVDPDTYMAKFRSIATHKKLVPPGRVWVIDTTDNGTLEIAECLNANQRFGEARFILGMVQDHILFNCFTSMDALKHLFE</sequence>
<keyword evidence="9" id="KW-0442">Lipid degradation</keyword>
<dbReference type="Pfam" id="PF01764">
    <property type="entry name" value="Lipase_3"/>
    <property type="match status" value="1"/>
</dbReference>
<evidence type="ECO:0000256" key="9">
    <source>
        <dbReference type="ARBA" id="ARBA00022963"/>
    </source>
</evidence>
<evidence type="ECO:0000256" key="1">
    <source>
        <dbReference type="ARBA" id="ARBA00001913"/>
    </source>
</evidence>
<keyword evidence="11" id="KW-0443">Lipid metabolism</keyword>